<sequence length="259" mass="29161">MHLLPMLFHRKARRSVIGVRQMIEADGLTKDYGDVTAVNGVSLCVAKGELFGLLGPNGSGKTTMIRMLTGQVRPTSGSARVMGLDVVKDPIRVRELVGIIPEQETPPSFLTAEEYLRFVARIRNLDRVDERCDHWFDLLEFREKRDVLCKDLSRGTRQKLMFAQAFLHEPRLALIDEPLINLDPIMQRTVKDFLRSYVRDGGTIFLSTHILEIAEEICDRIGIIHNGRLLHAGQVDDLTGSGRHLESFFLDLVRGDAGA</sequence>
<name>A0A0X8XYV2_9EURY</name>
<organism evidence="5 6">
    <name type="scientific">Methanoculleus bourgensis</name>
    <dbReference type="NCBI Taxonomy" id="83986"/>
    <lineage>
        <taxon>Archaea</taxon>
        <taxon>Methanobacteriati</taxon>
        <taxon>Methanobacteriota</taxon>
        <taxon>Stenosarchaea group</taxon>
        <taxon>Methanomicrobia</taxon>
        <taxon>Methanomicrobiales</taxon>
        <taxon>Methanomicrobiaceae</taxon>
        <taxon>Methanoculleus</taxon>
    </lineage>
</organism>
<evidence type="ECO:0000256" key="2">
    <source>
        <dbReference type="ARBA" id="ARBA00022741"/>
    </source>
</evidence>
<dbReference type="PANTHER" id="PTHR42939">
    <property type="entry name" value="ABC TRANSPORTER ATP-BINDING PROTEIN ALBC-RELATED"/>
    <property type="match status" value="1"/>
</dbReference>
<dbReference type="GO" id="GO:0005524">
    <property type="term" value="F:ATP binding"/>
    <property type="evidence" value="ECO:0007669"/>
    <property type="project" value="UniProtKB-KW"/>
</dbReference>
<dbReference type="PANTHER" id="PTHR42939:SF1">
    <property type="entry name" value="ABC TRANSPORTER ATP-BINDING PROTEIN ALBC-RELATED"/>
    <property type="match status" value="1"/>
</dbReference>
<dbReference type="Gene3D" id="3.40.50.300">
    <property type="entry name" value="P-loop containing nucleotide triphosphate hydrolases"/>
    <property type="match status" value="1"/>
</dbReference>
<dbReference type="SUPFAM" id="SSF52540">
    <property type="entry name" value="P-loop containing nucleoside triphosphate hydrolases"/>
    <property type="match status" value="1"/>
</dbReference>
<dbReference type="InterPro" id="IPR003439">
    <property type="entry name" value="ABC_transporter-like_ATP-bd"/>
</dbReference>
<dbReference type="Proteomes" id="UP000069850">
    <property type="component" value="Chromosome 1"/>
</dbReference>
<dbReference type="EMBL" id="LT158599">
    <property type="protein sequence ID" value="CVK34695.1"/>
    <property type="molecule type" value="Genomic_DNA"/>
</dbReference>
<evidence type="ECO:0000313" key="6">
    <source>
        <dbReference type="Proteomes" id="UP000069850"/>
    </source>
</evidence>
<evidence type="ECO:0000259" key="4">
    <source>
        <dbReference type="PROSITE" id="PS50893"/>
    </source>
</evidence>
<dbReference type="KEGG" id="mema:MMAB1_3482"/>
<dbReference type="Pfam" id="PF00005">
    <property type="entry name" value="ABC_tran"/>
    <property type="match status" value="1"/>
</dbReference>
<dbReference type="AlphaFoldDB" id="A0A0X8XYV2"/>
<proteinExistence type="predicted"/>
<accession>A0A0X8XYV2</accession>
<evidence type="ECO:0000313" key="5">
    <source>
        <dbReference type="EMBL" id="CVK34695.1"/>
    </source>
</evidence>
<dbReference type="InterPro" id="IPR003593">
    <property type="entry name" value="AAA+_ATPase"/>
</dbReference>
<gene>
    <name evidence="5" type="ORF">MMAB1_3482</name>
</gene>
<dbReference type="InterPro" id="IPR027417">
    <property type="entry name" value="P-loop_NTPase"/>
</dbReference>
<evidence type="ECO:0000256" key="3">
    <source>
        <dbReference type="ARBA" id="ARBA00022840"/>
    </source>
</evidence>
<feature type="domain" description="ABC transporter" evidence="4">
    <location>
        <begin position="23"/>
        <end position="251"/>
    </location>
</feature>
<dbReference type="GO" id="GO:0016887">
    <property type="term" value="F:ATP hydrolysis activity"/>
    <property type="evidence" value="ECO:0007669"/>
    <property type="project" value="InterPro"/>
</dbReference>
<reference evidence="5 6" key="1">
    <citation type="submission" date="2016-01" db="EMBL/GenBank/DDBJ databases">
        <authorList>
            <person name="Manzoor S."/>
        </authorList>
    </citation>
    <scope>NUCLEOTIDE SEQUENCE [LARGE SCALE GENOMIC DNA]</scope>
    <source>
        <strain evidence="5">Methanoculleus sp MAB1</strain>
    </source>
</reference>
<dbReference type="PROSITE" id="PS50893">
    <property type="entry name" value="ABC_TRANSPORTER_2"/>
    <property type="match status" value="1"/>
</dbReference>
<dbReference type="CDD" id="cd03230">
    <property type="entry name" value="ABC_DR_subfamily_A"/>
    <property type="match status" value="1"/>
</dbReference>
<dbReference type="SMART" id="SM00382">
    <property type="entry name" value="AAA"/>
    <property type="match status" value="1"/>
</dbReference>
<keyword evidence="2" id="KW-0547">Nucleotide-binding</keyword>
<evidence type="ECO:0000256" key="1">
    <source>
        <dbReference type="ARBA" id="ARBA00022448"/>
    </source>
</evidence>
<keyword evidence="3 5" id="KW-0067">ATP-binding</keyword>
<dbReference type="InterPro" id="IPR051782">
    <property type="entry name" value="ABC_Transporter_VariousFunc"/>
</dbReference>
<keyword evidence="1" id="KW-0813">Transport</keyword>
<protein>
    <submittedName>
        <fullName evidence="5">ABC transporter, ATP-binding protein</fullName>
    </submittedName>
</protein>